<evidence type="ECO:0008006" key="3">
    <source>
        <dbReference type="Google" id="ProtNLM"/>
    </source>
</evidence>
<name>A0AAU7CF93_9BACT</name>
<organism evidence="2">
    <name type="scientific">Singulisphaera sp. Ch08</name>
    <dbReference type="NCBI Taxonomy" id="3120278"/>
    <lineage>
        <taxon>Bacteria</taxon>
        <taxon>Pseudomonadati</taxon>
        <taxon>Planctomycetota</taxon>
        <taxon>Planctomycetia</taxon>
        <taxon>Isosphaerales</taxon>
        <taxon>Isosphaeraceae</taxon>
        <taxon>Singulisphaera</taxon>
    </lineage>
</organism>
<keyword evidence="1" id="KW-0732">Signal</keyword>
<dbReference type="AlphaFoldDB" id="A0AAU7CF93"/>
<dbReference type="EMBL" id="CP155447">
    <property type="protein sequence ID" value="XBH04162.1"/>
    <property type="molecule type" value="Genomic_DNA"/>
</dbReference>
<proteinExistence type="predicted"/>
<gene>
    <name evidence="2" type="ORF">V5E97_38590</name>
</gene>
<reference evidence="2" key="1">
    <citation type="submission" date="2024-05" db="EMBL/GenBank/DDBJ databases">
        <title>Planctomycetes of the genus Singulisphaera possess chitinolytic capabilities.</title>
        <authorList>
            <person name="Ivanova A."/>
        </authorList>
    </citation>
    <scope>NUCLEOTIDE SEQUENCE</scope>
    <source>
        <strain evidence="2">Ch08T</strain>
    </source>
</reference>
<feature type="chain" id="PRO_5043638599" description="Glycoside hydrolase family 5 domain-containing protein" evidence="1">
    <location>
        <begin position="29"/>
        <end position="355"/>
    </location>
</feature>
<protein>
    <recommendedName>
        <fullName evidence="3">Glycoside hydrolase family 5 domain-containing protein</fullName>
    </recommendedName>
</protein>
<dbReference type="Gene3D" id="3.20.20.80">
    <property type="entry name" value="Glycosidases"/>
    <property type="match status" value="1"/>
</dbReference>
<evidence type="ECO:0000256" key="1">
    <source>
        <dbReference type="SAM" id="SignalP"/>
    </source>
</evidence>
<dbReference type="RefSeq" id="WP_406696913.1">
    <property type="nucleotide sequence ID" value="NZ_CP155447.1"/>
</dbReference>
<feature type="signal peptide" evidence="1">
    <location>
        <begin position="1"/>
        <end position="28"/>
    </location>
</feature>
<dbReference type="SUPFAM" id="SSF51445">
    <property type="entry name" value="(Trans)glycosidases"/>
    <property type="match status" value="1"/>
</dbReference>
<dbReference type="InterPro" id="IPR017853">
    <property type="entry name" value="GH"/>
</dbReference>
<evidence type="ECO:0000313" key="2">
    <source>
        <dbReference type="EMBL" id="XBH04162.1"/>
    </source>
</evidence>
<sequence length="355" mass="39879">MSNGSRTIALSAFLAVAACLMLAGRAAAADPVEGVAEPTREFEIRDDRAVLAAKEIDLWGLRCGNALLSDTVTERHVNNLDNMVAHGINLLGLYIQGSNGGWPDIDAGLNGYRRDGRLKPDVARRLEWLVREADRRGMVVMVGLFSPRKDQDFYDESAIKRAVQETGEFLVKRKLKNVFIDVMHEYNHAERMDHEIFREPEGEAKKAKLTAWFKEVAPDIEVGVCPTHKSGTADSYPGMEVRIIQKEAEIPSQGFVVNVETHKQDAYQNDGWFNDGHKAFIFADCERYLKAPNAVMLFHSAYSQGITNFSGTAPHPEMGGYGTGPTDRGIRFYYEWVRDNVGRYEYPRHIKSAHQ</sequence>
<accession>A0AAU7CF93</accession>
<dbReference type="PROSITE" id="PS51257">
    <property type="entry name" value="PROKAR_LIPOPROTEIN"/>
    <property type="match status" value="1"/>
</dbReference>